<dbReference type="EMBL" id="JASPKY010000083">
    <property type="protein sequence ID" value="KAK9738700.1"/>
    <property type="molecule type" value="Genomic_DNA"/>
</dbReference>
<dbReference type="AlphaFoldDB" id="A0AAW1LYA6"/>
<keyword evidence="3" id="KW-1185">Reference proteome</keyword>
<evidence type="ECO:0000313" key="2">
    <source>
        <dbReference type="EMBL" id="KAK9738700.1"/>
    </source>
</evidence>
<feature type="transmembrane region" description="Helical" evidence="1">
    <location>
        <begin position="159"/>
        <end position="188"/>
    </location>
</feature>
<sequence length="194" mass="19772">MFVDRYLHASFQINASVNLYWRAIDDVLLVVLPVVLAVKDIGLGLGAVLVIVLVAVVAVVAGFVGVLLELSLEELIFVRVVLVLVSDLIGLGLGATGLFAVWVDFAVIVDVGLLAVKGDLSGALTSPFIKGFLSASFVVVVSVFGFGDGLGAASLVGAALRAVVLVILLGAGLVGEAAVVLGVVEVFADVGFVA</sequence>
<feature type="transmembrane region" description="Helical" evidence="1">
    <location>
        <begin position="128"/>
        <end position="147"/>
    </location>
</feature>
<keyword evidence="1" id="KW-1133">Transmembrane helix</keyword>
<dbReference type="Proteomes" id="UP001458880">
    <property type="component" value="Unassembled WGS sequence"/>
</dbReference>
<organism evidence="2 3">
    <name type="scientific">Popillia japonica</name>
    <name type="common">Japanese beetle</name>
    <dbReference type="NCBI Taxonomy" id="7064"/>
    <lineage>
        <taxon>Eukaryota</taxon>
        <taxon>Metazoa</taxon>
        <taxon>Ecdysozoa</taxon>
        <taxon>Arthropoda</taxon>
        <taxon>Hexapoda</taxon>
        <taxon>Insecta</taxon>
        <taxon>Pterygota</taxon>
        <taxon>Neoptera</taxon>
        <taxon>Endopterygota</taxon>
        <taxon>Coleoptera</taxon>
        <taxon>Polyphaga</taxon>
        <taxon>Scarabaeiformia</taxon>
        <taxon>Scarabaeidae</taxon>
        <taxon>Rutelinae</taxon>
        <taxon>Popillia</taxon>
    </lineage>
</organism>
<comment type="caution">
    <text evidence="2">The sequence shown here is derived from an EMBL/GenBank/DDBJ whole genome shotgun (WGS) entry which is preliminary data.</text>
</comment>
<proteinExistence type="predicted"/>
<evidence type="ECO:0000313" key="3">
    <source>
        <dbReference type="Proteomes" id="UP001458880"/>
    </source>
</evidence>
<protein>
    <submittedName>
        <fullName evidence="2">Uncharacterized protein</fullName>
    </submittedName>
</protein>
<evidence type="ECO:0000256" key="1">
    <source>
        <dbReference type="SAM" id="Phobius"/>
    </source>
</evidence>
<feature type="transmembrane region" description="Helical" evidence="1">
    <location>
        <begin position="88"/>
        <end position="116"/>
    </location>
</feature>
<accession>A0AAW1LYA6</accession>
<keyword evidence="1" id="KW-0472">Membrane</keyword>
<gene>
    <name evidence="2" type="ORF">QE152_g9645</name>
</gene>
<keyword evidence="1" id="KW-0812">Transmembrane</keyword>
<feature type="transmembrane region" description="Helical" evidence="1">
    <location>
        <begin position="45"/>
        <end position="68"/>
    </location>
</feature>
<name>A0AAW1LYA6_POPJA</name>
<reference evidence="2 3" key="1">
    <citation type="journal article" date="2024" name="BMC Genomics">
        <title>De novo assembly and annotation of Popillia japonica's genome with initial clues to its potential as an invasive pest.</title>
        <authorList>
            <person name="Cucini C."/>
            <person name="Boschi S."/>
            <person name="Funari R."/>
            <person name="Cardaioli E."/>
            <person name="Iannotti N."/>
            <person name="Marturano G."/>
            <person name="Paoli F."/>
            <person name="Bruttini M."/>
            <person name="Carapelli A."/>
            <person name="Frati F."/>
            <person name="Nardi F."/>
        </authorList>
    </citation>
    <scope>NUCLEOTIDE SEQUENCE [LARGE SCALE GENOMIC DNA]</scope>
    <source>
        <strain evidence="2">DMR45628</strain>
    </source>
</reference>